<dbReference type="GO" id="GO:0046872">
    <property type="term" value="F:metal ion binding"/>
    <property type="evidence" value="ECO:0007669"/>
    <property type="project" value="UniProtKB-KW"/>
</dbReference>
<dbReference type="Pfam" id="PF00965">
    <property type="entry name" value="TIMP"/>
    <property type="match status" value="1"/>
</dbReference>
<dbReference type="eggNOG" id="KOG4745">
    <property type="taxonomic scope" value="Eukaryota"/>
</dbReference>
<feature type="domain" description="NTR" evidence="7">
    <location>
        <begin position="23"/>
        <end position="164"/>
    </location>
</feature>
<evidence type="ECO:0000256" key="1">
    <source>
        <dbReference type="ARBA" id="ARBA00004613"/>
    </source>
</evidence>
<dbReference type="OrthoDB" id="5824612at2759"/>
<organism evidence="9 11">
    <name type="scientific">Bursaphelenchus xylophilus</name>
    <name type="common">Pinewood nematode worm</name>
    <name type="synonym">Aphelenchoides xylophilus</name>
    <dbReference type="NCBI Taxonomy" id="6326"/>
    <lineage>
        <taxon>Eukaryota</taxon>
        <taxon>Metazoa</taxon>
        <taxon>Ecdysozoa</taxon>
        <taxon>Nematoda</taxon>
        <taxon>Chromadorea</taxon>
        <taxon>Rhabditida</taxon>
        <taxon>Tylenchina</taxon>
        <taxon>Tylenchomorpha</taxon>
        <taxon>Aphelenchoidea</taxon>
        <taxon>Aphelenchoididae</taxon>
        <taxon>Bursaphelenchus</taxon>
    </lineage>
</organism>
<keyword evidence="4" id="KW-0862">Zinc</keyword>
<accession>A0A1I7RXR2</accession>
<keyword evidence="4" id="KW-0479">Metal-binding</keyword>
<evidence type="ECO:0000313" key="9">
    <source>
        <dbReference type="Proteomes" id="UP000095284"/>
    </source>
</evidence>
<reference evidence="8" key="2">
    <citation type="submission" date="2020-09" db="EMBL/GenBank/DDBJ databases">
        <authorList>
            <person name="Kikuchi T."/>
        </authorList>
    </citation>
    <scope>NUCLEOTIDE SEQUENCE</scope>
    <source>
        <strain evidence="8">Ka4C1</strain>
    </source>
</reference>
<sequence>MNDKKLVALIALILALAYPAYCCTCAFGKIKQKYCDADWVSHAKIVNLEIVNTTDHDDAFPYVQDVKYTIKFLKVFKYPEELNSTALPTTVYTPAEDGLCGIFLDKGKEYLLSGSYYNGTMTTNLCLQILFDDKHKSMENDILLWAEVPKTTVADLTKKKHDPCPKRLI</sequence>
<proteinExistence type="predicted"/>
<dbReference type="GO" id="GO:0005615">
    <property type="term" value="C:extracellular space"/>
    <property type="evidence" value="ECO:0007669"/>
    <property type="project" value="TreeGrafter"/>
</dbReference>
<reference evidence="11" key="1">
    <citation type="submission" date="2016-11" db="UniProtKB">
        <authorList>
            <consortium name="WormBaseParasite"/>
        </authorList>
    </citation>
    <scope>IDENTIFICATION</scope>
</reference>
<keyword evidence="10" id="KW-1185">Reference proteome</keyword>
<dbReference type="Proteomes" id="UP000095284">
    <property type="component" value="Unplaced"/>
</dbReference>
<dbReference type="GO" id="GO:0008191">
    <property type="term" value="F:metalloendopeptidase inhibitor activity"/>
    <property type="evidence" value="ECO:0007669"/>
    <property type="project" value="InterPro"/>
</dbReference>
<dbReference type="SUPFAM" id="SSF50242">
    <property type="entry name" value="TIMP-like"/>
    <property type="match status" value="1"/>
</dbReference>
<dbReference type="GO" id="GO:0051045">
    <property type="term" value="P:negative regulation of membrane protein ectodomain proteolysis"/>
    <property type="evidence" value="ECO:0007669"/>
    <property type="project" value="TreeGrafter"/>
</dbReference>
<feature type="disulfide bond" evidence="5">
    <location>
        <begin position="23"/>
        <end position="100"/>
    </location>
</feature>
<dbReference type="InterPro" id="IPR001134">
    <property type="entry name" value="Netrin_domain"/>
</dbReference>
<dbReference type="SMR" id="A0A1I7RXR2"/>
<dbReference type="InterPro" id="IPR008993">
    <property type="entry name" value="TIMP-like_OB-fold"/>
</dbReference>
<feature type="chain" id="PRO_5035399642" evidence="6">
    <location>
        <begin position="23"/>
        <end position="169"/>
    </location>
</feature>
<evidence type="ECO:0000313" key="10">
    <source>
        <dbReference type="Proteomes" id="UP000659654"/>
    </source>
</evidence>
<evidence type="ECO:0000259" key="7">
    <source>
        <dbReference type="PROSITE" id="PS50189"/>
    </source>
</evidence>
<dbReference type="GO" id="GO:0031012">
    <property type="term" value="C:extracellular matrix"/>
    <property type="evidence" value="ECO:0007669"/>
    <property type="project" value="TreeGrafter"/>
</dbReference>
<evidence type="ECO:0000256" key="4">
    <source>
        <dbReference type="PIRSR" id="PIRSR601820-1"/>
    </source>
</evidence>
<dbReference type="EMBL" id="CAJFCV020000005">
    <property type="protein sequence ID" value="CAG9126671.1"/>
    <property type="molecule type" value="Genomic_DNA"/>
</dbReference>
<dbReference type="Proteomes" id="UP000582659">
    <property type="component" value="Unassembled WGS sequence"/>
</dbReference>
<name>A0A1I7RXR2_BURXY</name>
<evidence type="ECO:0000256" key="6">
    <source>
        <dbReference type="SAM" id="SignalP"/>
    </source>
</evidence>
<keyword evidence="2" id="KW-0964">Secreted</keyword>
<protein>
    <submittedName>
        <fullName evidence="8">(pine wood nematode) hypothetical protein</fullName>
    </submittedName>
    <submittedName>
        <fullName evidence="11">NTR domain-containing protein</fullName>
    </submittedName>
</protein>
<dbReference type="InterPro" id="IPR001820">
    <property type="entry name" value="TIMP"/>
</dbReference>
<evidence type="ECO:0000313" key="11">
    <source>
        <dbReference type="WBParaSite" id="BXY_0552900.1"/>
    </source>
</evidence>
<feature type="binding site" evidence="4">
    <location>
        <position position="23"/>
    </location>
    <ligand>
        <name>Zn(2+)</name>
        <dbReference type="ChEBI" id="CHEBI:29105"/>
        <note>ligand shared with metalloproteinase partner</note>
    </ligand>
</feature>
<dbReference type="GO" id="GO:0002020">
    <property type="term" value="F:protease binding"/>
    <property type="evidence" value="ECO:0007669"/>
    <property type="project" value="TreeGrafter"/>
</dbReference>
<evidence type="ECO:0000256" key="2">
    <source>
        <dbReference type="ARBA" id="ARBA00022525"/>
    </source>
</evidence>
<dbReference type="WBParaSite" id="BXY_0552900.1">
    <property type="protein sequence ID" value="BXY_0552900.1"/>
    <property type="gene ID" value="BXY_0552900"/>
</dbReference>
<dbReference type="EMBL" id="CAJFDI010000005">
    <property type="protein sequence ID" value="CAD5233127.1"/>
    <property type="molecule type" value="Genomic_DNA"/>
</dbReference>
<evidence type="ECO:0000256" key="3">
    <source>
        <dbReference type="ARBA" id="ARBA00023157"/>
    </source>
</evidence>
<dbReference type="PANTHER" id="PTHR11844">
    <property type="entry name" value="METALLOPROTEASE INHIBITOR"/>
    <property type="match status" value="1"/>
</dbReference>
<dbReference type="PROSITE" id="PS50189">
    <property type="entry name" value="NTR"/>
    <property type="match status" value="1"/>
</dbReference>
<dbReference type="Gene3D" id="2.40.50.120">
    <property type="match status" value="1"/>
</dbReference>
<dbReference type="AlphaFoldDB" id="A0A1I7RXR2"/>
<keyword evidence="3 5" id="KW-1015">Disulfide bond</keyword>
<dbReference type="Proteomes" id="UP000659654">
    <property type="component" value="Unassembled WGS sequence"/>
</dbReference>
<keyword evidence="6" id="KW-0732">Signal</keyword>
<evidence type="ECO:0000256" key="5">
    <source>
        <dbReference type="PIRSR" id="PIRSR601820-3"/>
    </source>
</evidence>
<feature type="signal peptide" evidence="6">
    <location>
        <begin position="1"/>
        <end position="22"/>
    </location>
</feature>
<dbReference type="PANTHER" id="PTHR11844:SF25">
    <property type="entry name" value="NTR DOMAIN-CONTAINING PROTEIN"/>
    <property type="match status" value="1"/>
</dbReference>
<comment type="subcellular location">
    <subcellularLocation>
        <location evidence="1">Secreted</location>
    </subcellularLocation>
</comment>
<evidence type="ECO:0000313" key="8">
    <source>
        <dbReference type="EMBL" id="CAD5233127.1"/>
    </source>
</evidence>
<dbReference type="CDD" id="cd03577">
    <property type="entry name" value="NTR_TIMP_like"/>
    <property type="match status" value="1"/>
</dbReference>
<gene>
    <name evidence="8" type="ORF">BXYJ_LOCUS13218</name>
</gene>
<feature type="disulfide bond" evidence="5">
    <location>
        <begin position="25"/>
        <end position="126"/>
    </location>
</feature>
<dbReference type="SMART" id="SM00206">
    <property type="entry name" value="NTR"/>
    <property type="match status" value="1"/>
</dbReference>